<dbReference type="VEuPathDB" id="FungiDB:SPPG_03859"/>
<accession>A0A0L0HI19</accession>
<feature type="transmembrane region" description="Helical" evidence="2">
    <location>
        <begin position="419"/>
        <end position="439"/>
    </location>
</feature>
<organism evidence="3 4">
    <name type="scientific">Spizellomyces punctatus (strain DAOM BR117)</name>
    <dbReference type="NCBI Taxonomy" id="645134"/>
    <lineage>
        <taxon>Eukaryota</taxon>
        <taxon>Fungi</taxon>
        <taxon>Fungi incertae sedis</taxon>
        <taxon>Chytridiomycota</taxon>
        <taxon>Chytridiomycota incertae sedis</taxon>
        <taxon>Chytridiomycetes</taxon>
        <taxon>Spizellomycetales</taxon>
        <taxon>Spizellomycetaceae</taxon>
        <taxon>Spizellomyces</taxon>
    </lineage>
</organism>
<keyword evidence="4" id="KW-1185">Reference proteome</keyword>
<gene>
    <name evidence="3" type="ORF">SPPG_03859</name>
</gene>
<proteinExistence type="predicted"/>
<feature type="transmembrane region" description="Helical" evidence="2">
    <location>
        <begin position="143"/>
        <end position="162"/>
    </location>
</feature>
<evidence type="ECO:0000313" key="3">
    <source>
        <dbReference type="EMBL" id="KND00743.1"/>
    </source>
</evidence>
<protein>
    <submittedName>
        <fullName evidence="3">Uncharacterized protein</fullName>
    </submittedName>
</protein>
<keyword evidence="2" id="KW-0472">Membrane</keyword>
<dbReference type="AlphaFoldDB" id="A0A0L0HI19"/>
<keyword evidence="2" id="KW-1133">Transmembrane helix</keyword>
<evidence type="ECO:0000256" key="2">
    <source>
        <dbReference type="SAM" id="Phobius"/>
    </source>
</evidence>
<feature type="transmembrane region" description="Helical" evidence="2">
    <location>
        <begin position="174"/>
        <end position="197"/>
    </location>
</feature>
<dbReference type="OrthoDB" id="2130635at2759"/>
<reference evidence="3 4" key="1">
    <citation type="submission" date="2009-08" db="EMBL/GenBank/DDBJ databases">
        <title>The Genome Sequence of Spizellomyces punctatus strain DAOM BR117.</title>
        <authorList>
            <consortium name="The Broad Institute Genome Sequencing Platform"/>
            <person name="Russ C."/>
            <person name="Cuomo C."/>
            <person name="Shea T."/>
            <person name="Young S.K."/>
            <person name="Zeng Q."/>
            <person name="Koehrsen M."/>
            <person name="Haas B."/>
            <person name="Borodovsky M."/>
            <person name="Guigo R."/>
            <person name="Alvarado L."/>
            <person name="Berlin A."/>
            <person name="Bochicchio J."/>
            <person name="Borenstein D."/>
            <person name="Chapman S."/>
            <person name="Chen Z."/>
            <person name="Engels R."/>
            <person name="Freedman E."/>
            <person name="Gellesch M."/>
            <person name="Goldberg J."/>
            <person name="Griggs A."/>
            <person name="Gujja S."/>
            <person name="Heiman D."/>
            <person name="Hepburn T."/>
            <person name="Howarth C."/>
            <person name="Jen D."/>
            <person name="Larson L."/>
            <person name="Lewis B."/>
            <person name="Mehta T."/>
            <person name="Park D."/>
            <person name="Pearson M."/>
            <person name="Roberts A."/>
            <person name="Saif S."/>
            <person name="Shenoy N."/>
            <person name="Sisk P."/>
            <person name="Stolte C."/>
            <person name="Sykes S."/>
            <person name="Thomson T."/>
            <person name="Walk T."/>
            <person name="White J."/>
            <person name="Yandava C."/>
            <person name="Burger G."/>
            <person name="Gray M.W."/>
            <person name="Holland P.W.H."/>
            <person name="King N."/>
            <person name="Lang F.B.F."/>
            <person name="Roger A.J."/>
            <person name="Ruiz-Trillo I."/>
            <person name="Lander E."/>
            <person name="Nusbaum C."/>
        </authorList>
    </citation>
    <scope>NUCLEOTIDE SEQUENCE [LARGE SCALE GENOMIC DNA]</scope>
    <source>
        <strain evidence="3 4">DAOM BR117</strain>
    </source>
</reference>
<dbReference type="InParanoid" id="A0A0L0HI19"/>
<evidence type="ECO:0000256" key="1">
    <source>
        <dbReference type="SAM" id="MobiDB-lite"/>
    </source>
</evidence>
<dbReference type="Proteomes" id="UP000053201">
    <property type="component" value="Unassembled WGS sequence"/>
</dbReference>
<feature type="transmembrane region" description="Helical" evidence="2">
    <location>
        <begin position="320"/>
        <end position="338"/>
    </location>
</feature>
<dbReference type="EMBL" id="KQ257455">
    <property type="protein sequence ID" value="KND00743.1"/>
    <property type="molecule type" value="Genomic_DNA"/>
</dbReference>
<feature type="transmembrane region" description="Helical" evidence="2">
    <location>
        <begin position="554"/>
        <end position="570"/>
    </location>
</feature>
<feature type="transmembrane region" description="Helical" evidence="2">
    <location>
        <begin position="203"/>
        <end position="228"/>
    </location>
</feature>
<dbReference type="RefSeq" id="XP_016608782.1">
    <property type="nucleotide sequence ID" value="XM_016752106.1"/>
</dbReference>
<feature type="transmembrane region" description="Helical" evidence="2">
    <location>
        <begin position="521"/>
        <end position="542"/>
    </location>
</feature>
<feature type="region of interest" description="Disordered" evidence="1">
    <location>
        <begin position="33"/>
        <end position="65"/>
    </location>
</feature>
<feature type="transmembrane region" description="Helical" evidence="2">
    <location>
        <begin position="240"/>
        <end position="261"/>
    </location>
</feature>
<evidence type="ECO:0000313" key="4">
    <source>
        <dbReference type="Proteomes" id="UP000053201"/>
    </source>
</evidence>
<name>A0A0L0HI19_SPIPD</name>
<dbReference type="GeneID" id="27687344"/>
<sequence length="597" mass="64821">MSPLCPETEQGLQCNTANIAGGIYRTALLDENERFPGSDQRPPTNFVHNSDARPNSRIGRHTGRKISPSGISDSTSYLHLRQRIASRPGVNGATPLARIISPSAPLSSVPPPTTTIITDALYVLCLYRTLLIFASHGRTSLGLLHFILVFLPLHTTYILLICEHDRYFARDDMLHTIYTGARISILFGAAFTAPGVFNIVNGTWRGFCVFIIAGRAAHTITHIIAAIYEKPCATRSWWLVSVRAATVLAPCILWAVSLGLGDQDRRIWDIVSGLAVILDQACLIALGIAEARMETGAVNTHHLSIDDEVMFETASHRSRIGLCTSLLIAAGVIGIFETRPYIDVPASLTAISLYPRSLISAIVGLCILYAMERLYFLCSSHRGIWLDSTAINRSGIIPRHSRDAQSEAMKRDISPIRSFFWEYLHIPLHVSLMIAIYGLHGMLKLVYEYIREQPTFSYDPPPNPPFVSGAQAAQNLSSSAQDLSNKFAANQSMPYAVSLFSVNPVTGGSSRLVNVSSWTEVQLFSIGLGVVMLCLALIGLLDVGKSSKRHWSSFVVRIGIGALVSIPAFLEAGAVASLGSIGSLLVLAAVIGDALNS</sequence>
<feature type="transmembrane region" description="Helical" evidence="2">
    <location>
        <begin position="358"/>
        <end position="376"/>
    </location>
</feature>
<keyword evidence="2" id="KW-0812">Transmembrane</keyword>